<evidence type="ECO:0000313" key="4">
    <source>
        <dbReference type="Proteomes" id="UP000284006"/>
    </source>
</evidence>
<gene>
    <name evidence="3" type="ORF">D3872_14695</name>
</gene>
<dbReference type="AlphaFoldDB" id="A0A418XRJ1"/>
<dbReference type="RefSeq" id="WP_119811509.1">
    <property type="nucleotide sequence ID" value="NZ_QYUP01000120.1"/>
</dbReference>
<proteinExistence type="predicted"/>
<feature type="signal peptide" evidence="1">
    <location>
        <begin position="1"/>
        <end position="24"/>
    </location>
</feature>
<dbReference type="InterPro" id="IPR046232">
    <property type="entry name" value="DUF6265"/>
</dbReference>
<evidence type="ECO:0000259" key="2">
    <source>
        <dbReference type="Pfam" id="PF19780"/>
    </source>
</evidence>
<keyword evidence="1" id="KW-0732">Signal</keyword>
<reference evidence="3 4" key="1">
    <citation type="submission" date="2018-09" db="EMBL/GenBank/DDBJ databases">
        <authorList>
            <person name="Zhu H."/>
        </authorList>
    </citation>
    <scope>NUCLEOTIDE SEQUENCE [LARGE SCALE GENOMIC DNA]</scope>
    <source>
        <strain evidence="3 4">K1S02-61</strain>
    </source>
</reference>
<evidence type="ECO:0000313" key="3">
    <source>
        <dbReference type="EMBL" id="RJG15125.1"/>
    </source>
</evidence>
<accession>A0A418XRJ1</accession>
<comment type="caution">
    <text evidence="3">The sequence shown here is derived from an EMBL/GenBank/DDBJ whole genome shotgun (WGS) entry which is preliminary data.</text>
</comment>
<dbReference type="OrthoDB" id="5382295at2"/>
<dbReference type="Proteomes" id="UP000284006">
    <property type="component" value="Unassembled WGS sequence"/>
</dbReference>
<sequence length="162" mass="17433">MNTRLFHRMSLCAALVAATGTALAANETAAQFGWLQGCWQATGGEPGSGETWTSAAGGTLLGLSRTVKGGRTVAHEFVQIRETEPGKLAYIALPSGQAQATFPLAHASDKRVVFENLAHDFPKRIIYRREGSRLLFARVEGEIKGKLKGIDFPMERTSCDPG</sequence>
<feature type="chain" id="PRO_5019365282" description="DUF6265 domain-containing protein" evidence="1">
    <location>
        <begin position="25"/>
        <end position="162"/>
    </location>
</feature>
<keyword evidence="4" id="KW-1185">Reference proteome</keyword>
<dbReference type="EMBL" id="QYUP01000120">
    <property type="protein sequence ID" value="RJG15125.1"/>
    <property type="molecule type" value="Genomic_DNA"/>
</dbReference>
<name>A0A418XRJ1_9BURK</name>
<dbReference type="Pfam" id="PF19780">
    <property type="entry name" value="DUF6265"/>
    <property type="match status" value="1"/>
</dbReference>
<protein>
    <recommendedName>
        <fullName evidence="2">DUF6265 domain-containing protein</fullName>
    </recommendedName>
</protein>
<feature type="domain" description="DUF6265" evidence="2">
    <location>
        <begin position="34"/>
        <end position="140"/>
    </location>
</feature>
<organism evidence="3 4">
    <name type="scientific">Massilia cavernae</name>
    <dbReference type="NCBI Taxonomy" id="2320864"/>
    <lineage>
        <taxon>Bacteria</taxon>
        <taxon>Pseudomonadati</taxon>
        <taxon>Pseudomonadota</taxon>
        <taxon>Betaproteobacteria</taxon>
        <taxon>Burkholderiales</taxon>
        <taxon>Oxalobacteraceae</taxon>
        <taxon>Telluria group</taxon>
        <taxon>Massilia</taxon>
    </lineage>
</organism>
<evidence type="ECO:0000256" key="1">
    <source>
        <dbReference type="SAM" id="SignalP"/>
    </source>
</evidence>